<name>A0A1R1XU84_9FUNG</name>
<accession>A0A1R1XU84</accession>
<proteinExistence type="predicted"/>
<dbReference type="EMBL" id="LSSN01001817">
    <property type="protein sequence ID" value="OMJ18186.1"/>
    <property type="molecule type" value="Genomic_DNA"/>
</dbReference>
<organism evidence="1 2">
    <name type="scientific">Smittium culicis</name>
    <dbReference type="NCBI Taxonomy" id="133412"/>
    <lineage>
        <taxon>Eukaryota</taxon>
        <taxon>Fungi</taxon>
        <taxon>Fungi incertae sedis</taxon>
        <taxon>Zoopagomycota</taxon>
        <taxon>Kickxellomycotina</taxon>
        <taxon>Harpellomycetes</taxon>
        <taxon>Harpellales</taxon>
        <taxon>Legeriomycetaceae</taxon>
        <taxon>Smittium</taxon>
    </lineage>
</organism>
<sequence length="148" mass="15592">SLADLVAEKNSSASDINQSVFPLQAPKLTDTINSDKAEDFVDFIFATPFNDWILRFGCVIYSVEAFEDVVASVSIGALVDDTDAVAISFDSITVLSAELSEDVTAGVIVAVPVDLAVKVSAEELVGESVSILFDLSVESLVSSALVVE</sequence>
<comment type="caution">
    <text evidence="1">The sequence shown here is derived from an EMBL/GenBank/DDBJ whole genome shotgun (WGS) entry which is preliminary data.</text>
</comment>
<protein>
    <submittedName>
        <fullName evidence="1">Uncharacterized protein</fullName>
    </submittedName>
</protein>
<dbReference type="Proteomes" id="UP000187283">
    <property type="component" value="Unassembled WGS sequence"/>
</dbReference>
<evidence type="ECO:0000313" key="2">
    <source>
        <dbReference type="Proteomes" id="UP000187283"/>
    </source>
</evidence>
<reference evidence="1 2" key="1">
    <citation type="submission" date="2017-01" db="EMBL/GenBank/DDBJ databases">
        <authorList>
            <person name="Mah S.A."/>
            <person name="Swanson W.J."/>
            <person name="Moy G.W."/>
            <person name="Vacquier V.D."/>
        </authorList>
    </citation>
    <scope>NUCLEOTIDE SEQUENCE [LARGE SCALE GENOMIC DNA]</scope>
    <source>
        <strain evidence="1 2">GSMNP</strain>
    </source>
</reference>
<feature type="non-terminal residue" evidence="1">
    <location>
        <position position="1"/>
    </location>
</feature>
<dbReference type="AlphaFoldDB" id="A0A1R1XU84"/>
<keyword evidence="2" id="KW-1185">Reference proteome</keyword>
<gene>
    <name evidence="1" type="ORF">AYI70_g5501</name>
</gene>
<evidence type="ECO:0000313" key="1">
    <source>
        <dbReference type="EMBL" id="OMJ18186.1"/>
    </source>
</evidence>